<sequence>MSLHDYFERTYFLSYCQSLYNKDRAYDVEQTDRLNRHRHVEPDSAQFLANIAMIRKPNKVLEIGTSTGFSTLWLAYGLRHCPNVGFISLDIDKTRSDVAKSHLQAVGLSTLVDLKVQDASDYLSQNREIFDFIFLDAERKFYSDYTEYLHCALTIGSVLIVDNVISHSGEVNQFLAVFKNDKRYICHTLDIGAGLFMAVRQEP</sequence>
<keyword evidence="2" id="KW-0808">Transferase</keyword>
<dbReference type="Gene3D" id="3.40.50.150">
    <property type="entry name" value="Vaccinia Virus protein VP39"/>
    <property type="match status" value="1"/>
</dbReference>
<protein>
    <submittedName>
        <fullName evidence="4">O-methyltransferase</fullName>
    </submittedName>
</protein>
<dbReference type="EMBL" id="CP014945">
    <property type="protein sequence ID" value="AMT97535.1"/>
    <property type="molecule type" value="Genomic_DNA"/>
</dbReference>
<evidence type="ECO:0000313" key="4">
    <source>
        <dbReference type="EMBL" id="AMT97535.1"/>
    </source>
</evidence>
<evidence type="ECO:0000256" key="1">
    <source>
        <dbReference type="ARBA" id="ARBA00022603"/>
    </source>
</evidence>
<evidence type="ECO:0000256" key="3">
    <source>
        <dbReference type="ARBA" id="ARBA00022691"/>
    </source>
</evidence>
<dbReference type="InterPro" id="IPR002935">
    <property type="entry name" value="SAM_O-MeTrfase"/>
</dbReference>
<dbReference type="InterPro" id="IPR029063">
    <property type="entry name" value="SAM-dependent_MTases_sf"/>
</dbReference>
<dbReference type="Pfam" id="PF01596">
    <property type="entry name" value="Methyltransf_3"/>
    <property type="match status" value="1"/>
</dbReference>
<dbReference type="PANTHER" id="PTHR43167:SF1">
    <property type="entry name" value="PUTATIVE (AFU_ORTHOLOGUE AFUA_6G01830)-RELATED"/>
    <property type="match status" value="1"/>
</dbReference>
<dbReference type="CDD" id="cd02440">
    <property type="entry name" value="AdoMet_MTases"/>
    <property type="match status" value="1"/>
</dbReference>
<dbReference type="RefSeq" id="WP_062845083.1">
    <property type="nucleotide sequence ID" value="NZ_CP014945.1"/>
</dbReference>
<evidence type="ECO:0000313" key="5">
    <source>
        <dbReference type="Proteomes" id="UP000076104"/>
    </source>
</evidence>
<dbReference type="PANTHER" id="PTHR43167">
    <property type="entry name" value="PUTATIVE (AFU_ORTHOLOGUE AFUA_6G01830)-RELATED"/>
    <property type="match status" value="1"/>
</dbReference>
<dbReference type="SUPFAM" id="SSF53335">
    <property type="entry name" value="S-adenosyl-L-methionine-dependent methyltransferases"/>
    <property type="match status" value="1"/>
</dbReference>
<gene>
    <name evidence="4" type="ORF">A3K91_1944</name>
</gene>
<reference evidence="4 5" key="1">
    <citation type="submission" date="2016-03" db="EMBL/GenBank/DDBJ databases">
        <title>Genome sequencing of Psychrobacter alimentarius PAMC 27889.</title>
        <authorList>
            <person name="Lee J."/>
            <person name="Kim O.-S."/>
        </authorList>
    </citation>
    <scope>NUCLEOTIDE SEQUENCE [LARGE SCALE GENOMIC DNA]</scope>
    <source>
        <strain evidence="4 5">PAMC 27889</strain>
    </source>
</reference>
<evidence type="ECO:0000256" key="2">
    <source>
        <dbReference type="ARBA" id="ARBA00022679"/>
    </source>
</evidence>
<accession>A0ABN4N5J7</accession>
<keyword evidence="5" id="KW-1185">Reference proteome</keyword>
<dbReference type="Proteomes" id="UP000076104">
    <property type="component" value="Chromosome"/>
</dbReference>
<keyword evidence="1" id="KW-0489">Methyltransferase</keyword>
<proteinExistence type="predicted"/>
<dbReference type="GeneID" id="33060913"/>
<name>A0ABN4N5J7_9GAMM</name>
<organism evidence="4 5">
    <name type="scientific">Psychrobacter alimentarius</name>
    <dbReference type="NCBI Taxonomy" id="261164"/>
    <lineage>
        <taxon>Bacteria</taxon>
        <taxon>Pseudomonadati</taxon>
        <taxon>Pseudomonadota</taxon>
        <taxon>Gammaproteobacteria</taxon>
        <taxon>Moraxellales</taxon>
        <taxon>Moraxellaceae</taxon>
        <taxon>Psychrobacter</taxon>
    </lineage>
</organism>
<dbReference type="PROSITE" id="PS51682">
    <property type="entry name" value="SAM_OMT_I"/>
    <property type="match status" value="1"/>
</dbReference>
<keyword evidence="3" id="KW-0949">S-adenosyl-L-methionine</keyword>